<dbReference type="AlphaFoldDB" id="A0A452TYX7"/>
<evidence type="ECO:0000256" key="1">
    <source>
        <dbReference type="SAM" id="MobiDB-lite"/>
    </source>
</evidence>
<dbReference type="GeneTree" id="ENSGT01030000235164"/>
<organism evidence="2">
    <name type="scientific">Ursus maritimus</name>
    <name type="common">Polar bear</name>
    <name type="synonym">Thalarctos maritimus</name>
    <dbReference type="NCBI Taxonomy" id="29073"/>
    <lineage>
        <taxon>Eukaryota</taxon>
        <taxon>Metazoa</taxon>
        <taxon>Chordata</taxon>
        <taxon>Craniata</taxon>
        <taxon>Vertebrata</taxon>
        <taxon>Euteleostomi</taxon>
        <taxon>Mammalia</taxon>
        <taxon>Eutheria</taxon>
        <taxon>Laurasiatheria</taxon>
        <taxon>Carnivora</taxon>
        <taxon>Caniformia</taxon>
        <taxon>Ursidae</taxon>
        <taxon>Ursus</taxon>
    </lineage>
</organism>
<evidence type="ECO:0000313" key="2">
    <source>
        <dbReference type="Ensembl" id="ENSUMAP00000013662"/>
    </source>
</evidence>
<proteinExistence type="predicted"/>
<sequence length="116" mass="12509">MTQKVWNSLGDLNPSGKSLQGPCLEITDSPWRAAAWRGLTWASISPHTGAHPAEASPGCWWNPTGRSRRQARNLRSSLLVRTGPRTHSNSTSVRCPGLQSPIPTRPGGHAEGKGHL</sequence>
<accession>A0A452TYX7</accession>
<feature type="region of interest" description="Disordered" evidence="1">
    <location>
        <begin position="77"/>
        <end position="116"/>
    </location>
</feature>
<name>A0A452TYX7_URSMA</name>
<protein>
    <submittedName>
        <fullName evidence="2">Uncharacterized protein</fullName>
    </submittedName>
</protein>
<dbReference type="Ensembl" id="ENSUMAT00000016204.1">
    <property type="protein sequence ID" value="ENSUMAP00000013662.1"/>
    <property type="gene ID" value="ENSUMAG00000010058.1"/>
</dbReference>
<feature type="region of interest" description="Disordered" evidence="1">
    <location>
        <begin position="48"/>
        <end position="67"/>
    </location>
</feature>
<reference evidence="2" key="1">
    <citation type="submission" date="2019-03" db="UniProtKB">
        <authorList>
            <consortium name="Ensembl"/>
        </authorList>
    </citation>
    <scope>IDENTIFICATION</scope>
</reference>
<feature type="region of interest" description="Disordered" evidence="1">
    <location>
        <begin position="1"/>
        <end position="22"/>
    </location>
</feature>